<proteinExistence type="predicted"/>
<dbReference type="AlphaFoldDB" id="A0A0C3JMG2"/>
<organism evidence="1 2">
    <name type="scientific">Pisolithus tinctorius Marx 270</name>
    <dbReference type="NCBI Taxonomy" id="870435"/>
    <lineage>
        <taxon>Eukaryota</taxon>
        <taxon>Fungi</taxon>
        <taxon>Dikarya</taxon>
        <taxon>Basidiomycota</taxon>
        <taxon>Agaricomycotina</taxon>
        <taxon>Agaricomycetes</taxon>
        <taxon>Agaricomycetidae</taxon>
        <taxon>Boletales</taxon>
        <taxon>Sclerodermatineae</taxon>
        <taxon>Pisolithaceae</taxon>
        <taxon>Pisolithus</taxon>
    </lineage>
</organism>
<reference evidence="2" key="2">
    <citation type="submission" date="2015-01" db="EMBL/GenBank/DDBJ databases">
        <title>Evolutionary Origins and Diversification of the Mycorrhizal Mutualists.</title>
        <authorList>
            <consortium name="DOE Joint Genome Institute"/>
            <consortium name="Mycorrhizal Genomics Consortium"/>
            <person name="Kohler A."/>
            <person name="Kuo A."/>
            <person name="Nagy L.G."/>
            <person name="Floudas D."/>
            <person name="Copeland A."/>
            <person name="Barry K.W."/>
            <person name="Cichocki N."/>
            <person name="Veneault-Fourrey C."/>
            <person name="LaButti K."/>
            <person name="Lindquist E.A."/>
            <person name="Lipzen A."/>
            <person name="Lundell T."/>
            <person name="Morin E."/>
            <person name="Murat C."/>
            <person name="Riley R."/>
            <person name="Ohm R."/>
            <person name="Sun H."/>
            <person name="Tunlid A."/>
            <person name="Henrissat B."/>
            <person name="Grigoriev I.V."/>
            <person name="Hibbett D.S."/>
            <person name="Martin F."/>
        </authorList>
    </citation>
    <scope>NUCLEOTIDE SEQUENCE [LARGE SCALE GENOMIC DNA]</scope>
    <source>
        <strain evidence="2">Marx 270</strain>
    </source>
</reference>
<gene>
    <name evidence="1" type="ORF">M404DRAFT_903419</name>
</gene>
<dbReference type="Proteomes" id="UP000054217">
    <property type="component" value="Unassembled WGS sequence"/>
</dbReference>
<dbReference type="InParanoid" id="A0A0C3JMG2"/>
<name>A0A0C3JMG2_PISTI</name>
<reference evidence="1 2" key="1">
    <citation type="submission" date="2014-04" db="EMBL/GenBank/DDBJ databases">
        <authorList>
            <consortium name="DOE Joint Genome Institute"/>
            <person name="Kuo A."/>
            <person name="Kohler A."/>
            <person name="Costa M.D."/>
            <person name="Nagy L.G."/>
            <person name="Floudas D."/>
            <person name="Copeland A."/>
            <person name="Barry K.W."/>
            <person name="Cichocki N."/>
            <person name="Veneault-Fourrey C."/>
            <person name="LaButti K."/>
            <person name="Lindquist E.A."/>
            <person name="Lipzen A."/>
            <person name="Lundell T."/>
            <person name="Morin E."/>
            <person name="Murat C."/>
            <person name="Sun H."/>
            <person name="Tunlid A."/>
            <person name="Henrissat B."/>
            <person name="Grigoriev I.V."/>
            <person name="Hibbett D.S."/>
            <person name="Martin F."/>
            <person name="Nordberg H.P."/>
            <person name="Cantor M.N."/>
            <person name="Hua S.X."/>
        </authorList>
    </citation>
    <scope>NUCLEOTIDE SEQUENCE [LARGE SCALE GENOMIC DNA]</scope>
    <source>
        <strain evidence="1 2">Marx 270</strain>
    </source>
</reference>
<protein>
    <submittedName>
        <fullName evidence="1">Uncharacterized protein</fullName>
    </submittedName>
</protein>
<accession>A0A0C3JMG2</accession>
<sequence length="128" mass="14277">MGLYCCPLQGCQQSVSFISPLSQSCNELPFPGVLGASKVTPLIKPRAPAWFSFTRLQNVAFRVGSHELYVMSSGSVPLVILGQRIPGVGPHLPIPQFISYYRSPSIKRIFPPKYLETLDLNLRFKLRI</sequence>
<evidence type="ECO:0000313" key="1">
    <source>
        <dbReference type="EMBL" id="KIO10333.1"/>
    </source>
</evidence>
<keyword evidence="2" id="KW-1185">Reference proteome</keyword>
<dbReference type="HOGENOM" id="CLU_1960481_0_0_1"/>
<dbReference type="EMBL" id="KN831952">
    <property type="protein sequence ID" value="KIO10333.1"/>
    <property type="molecule type" value="Genomic_DNA"/>
</dbReference>
<evidence type="ECO:0000313" key="2">
    <source>
        <dbReference type="Proteomes" id="UP000054217"/>
    </source>
</evidence>